<dbReference type="AlphaFoldDB" id="A0AB34Q098"/>
<evidence type="ECO:0008006" key="6">
    <source>
        <dbReference type="Google" id="ProtNLM"/>
    </source>
</evidence>
<feature type="region of interest" description="Disordered" evidence="1">
    <location>
        <begin position="1"/>
        <end position="36"/>
    </location>
</feature>
<proteinExistence type="predicted"/>
<reference evidence="4 5" key="1">
    <citation type="submission" date="2013-12" db="EMBL/GenBank/DDBJ databases">
        <title>The Genome Sequence of Candida albicans P78048.</title>
        <authorList>
            <consortium name="The Broad Institute Genome Sequencing Platform"/>
            <consortium name="The Broad Institute Genome Sequencing Center for Infectious Disease"/>
            <person name="Cuomo C."/>
            <person name="Bennett R."/>
            <person name="Hirakawa M."/>
            <person name="Noverr M."/>
            <person name="Mitchell A."/>
            <person name="Young S.K."/>
            <person name="Zeng Q."/>
            <person name="Gargeya S."/>
            <person name="Fitzgerald M."/>
            <person name="Abouelleil A."/>
            <person name="Alvarado L."/>
            <person name="Berlin A.M."/>
            <person name="Chapman S.B."/>
            <person name="Dewar J."/>
            <person name="Goldberg J."/>
            <person name="Griggs A."/>
            <person name="Gujja S."/>
            <person name="Hansen M."/>
            <person name="Howarth C."/>
            <person name="Imamovic A."/>
            <person name="Larimer J."/>
            <person name="McCowan C."/>
            <person name="Murphy C."/>
            <person name="Pearson M."/>
            <person name="Priest M."/>
            <person name="Roberts A."/>
            <person name="Saif S."/>
            <person name="Shea T."/>
            <person name="Sykes S."/>
            <person name="Wortman J."/>
            <person name="Nusbaum C."/>
            <person name="Birren B."/>
        </authorList>
    </citation>
    <scope>NUCLEOTIDE SEQUENCE [LARGE SCALE GENOMIC DNA]</scope>
    <source>
        <strain evidence="4 5">P78048</strain>
    </source>
</reference>
<evidence type="ECO:0000313" key="4">
    <source>
        <dbReference type="EMBL" id="KGR21825.1"/>
    </source>
</evidence>
<evidence type="ECO:0000313" key="5">
    <source>
        <dbReference type="Proteomes" id="UP000030161"/>
    </source>
</evidence>
<dbReference type="PANTHER" id="PTHR31904:SF1">
    <property type="entry name" value="BYPASS OF STOP CODON PROTEIN 5-RELATED"/>
    <property type="match status" value="1"/>
</dbReference>
<dbReference type="InterPro" id="IPR007519">
    <property type="entry name" value="Bul1_N"/>
</dbReference>
<accession>A0AB34Q098</accession>
<sequence length="813" mass="91089">MDERNKFKLKLSSLSLKNTPSRQASVSSRNQGDDEANELINILPSYQMYRSTITKNLTPSVEDLRTAPPSYEVTPDLSTVQLHDYFASVPTSPTLDPMLSEPLDAESAAVQQDGEQDDETILENAHKLKRLTSTNKEISKSLEVKIRLTEHIGKVGEPYTLVDPLTLELKQGDYIYGFVLITNKTSNVIPFDMFSVQLEGCAIFGKTNNSTLVEQPSHIDRFLNMFDFNASWNDAFLDRLVTEHNDPTHIGTIYDPIDGTYYHLDHRKILEPGITYKKYFTFKIPEKLLDSACEHSLIKHLQIPPTFGVCKNEVISSLRHKWKDQQNGAPEETASKKYKYASLTNDFAFNDTSISYCVSARVIGRASGYQHLFGSLGGVHAINDKNDEYVVATEDYKYLRVIPVTKAIVQLNRSMIHQEARLLYTNMVDKIKEKIALGRDIMIANQQQNSLSPVSSAGSLRPISSSNSFNQLTATHSLPTSPSSFSVRAALQEGAASTHANSPLLTPTSSSAQLAKMQQSYYSKVNQRDIHVSNDSKSEVFHPYKKKNLFGNSKIIGLIAFGTPKKEYFVNYVPLESLSSKSKKVSPSVLDIPFDLTFIFGDEKTGSVSSLPEFKSLSVELIALTVKSKKLPIPVVIHPEMMFDNKTKNGGSSNDNFDILTIKKFQKYAVELSKLLKEVGPEPLDVDRDLVLDIKCLANLTTKYVHMKIKDVVIKANEQSYTSITAVPWQKEVLKSTDSTTGKEQSTVKYSKNLNLSIDLANTVMKPTNSTDFCLVPDFQTCLMARIYYLKVDLKFHTGEKITLRVPIVLQKT</sequence>
<evidence type="ECO:0000256" key="1">
    <source>
        <dbReference type="SAM" id="MobiDB-lite"/>
    </source>
</evidence>
<feature type="domain" description="Bul1 C-terminal" evidence="3">
    <location>
        <begin position="591"/>
        <end position="812"/>
    </location>
</feature>
<dbReference type="PANTHER" id="PTHR31904">
    <property type="entry name" value="BYPASS OF STOP CODON PROTEIN 5-RELATED"/>
    <property type="match status" value="1"/>
</dbReference>
<dbReference type="EMBL" id="AJIX01000002">
    <property type="protein sequence ID" value="KGR21825.1"/>
    <property type="molecule type" value="Genomic_DNA"/>
</dbReference>
<name>A0AB34Q098_CANAX</name>
<protein>
    <recommendedName>
        <fullName evidence="6">Bul1 N-terminal domain-containing protein</fullName>
    </recommendedName>
</protein>
<evidence type="ECO:0000259" key="3">
    <source>
        <dbReference type="Pfam" id="PF04426"/>
    </source>
</evidence>
<feature type="compositionally biased region" description="Polar residues" evidence="1">
    <location>
        <begin position="18"/>
        <end position="30"/>
    </location>
</feature>
<comment type="caution">
    <text evidence="4">The sequence shown here is derived from an EMBL/GenBank/DDBJ whole genome shotgun (WGS) entry which is preliminary data.</text>
</comment>
<dbReference type="InterPro" id="IPR022794">
    <property type="entry name" value="Bul1_C"/>
</dbReference>
<dbReference type="Pfam" id="PF04426">
    <property type="entry name" value="Bul1_C"/>
    <property type="match status" value="1"/>
</dbReference>
<evidence type="ECO:0000259" key="2">
    <source>
        <dbReference type="Pfam" id="PF04425"/>
    </source>
</evidence>
<dbReference type="Proteomes" id="UP000030161">
    <property type="component" value="Unassembled WGS sequence"/>
</dbReference>
<dbReference type="InterPro" id="IPR039634">
    <property type="entry name" value="Bul1-like"/>
</dbReference>
<feature type="domain" description="Bul1 N-terminal" evidence="2">
    <location>
        <begin position="22"/>
        <end position="451"/>
    </location>
</feature>
<organism evidence="4 5">
    <name type="scientific">Candida albicans P78048</name>
    <dbReference type="NCBI Taxonomy" id="1094989"/>
    <lineage>
        <taxon>Eukaryota</taxon>
        <taxon>Fungi</taxon>
        <taxon>Dikarya</taxon>
        <taxon>Ascomycota</taxon>
        <taxon>Saccharomycotina</taxon>
        <taxon>Pichiomycetes</taxon>
        <taxon>Debaryomycetaceae</taxon>
        <taxon>Candida/Lodderomyces clade</taxon>
        <taxon>Candida</taxon>
    </lineage>
</organism>
<dbReference type="Pfam" id="PF04425">
    <property type="entry name" value="Bul1_N"/>
    <property type="match status" value="1"/>
</dbReference>
<gene>
    <name evidence="4" type="ORF">MG3_00044</name>
</gene>